<evidence type="ECO:0000313" key="3">
    <source>
        <dbReference type="EMBL" id="BAS27337.1"/>
    </source>
</evidence>
<dbReference type="STRING" id="1555112.LIP_1489"/>
<dbReference type="Pfam" id="PF18765">
    <property type="entry name" value="Polbeta"/>
    <property type="match status" value="1"/>
</dbReference>
<proteinExistence type="predicted"/>
<name>A0A0K2SJZ5_LIMPI</name>
<dbReference type="AlphaFoldDB" id="A0A0K2SJZ5"/>
<dbReference type="Proteomes" id="UP000065807">
    <property type="component" value="Chromosome"/>
</dbReference>
<dbReference type="RefSeq" id="WP_158509585.1">
    <property type="nucleotide sequence ID" value="NZ_AP014924.1"/>
</dbReference>
<reference evidence="4" key="2">
    <citation type="journal article" date="2016" name="Int. J. Syst. Evol. Microbiol.">
        <title>Complete genome sequence and cell structure of Limnochorda pilosa, a Gram-negative spore-former within the phylum Firmicutes.</title>
        <authorList>
            <person name="Watanabe M."/>
            <person name="Kojima H."/>
            <person name="Fukui M."/>
        </authorList>
    </citation>
    <scope>NUCLEOTIDE SEQUENCE [LARGE SCALE GENOMIC DNA]</scope>
    <source>
        <strain evidence="4">HC45</strain>
    </source>
</reference>
<protein>
    <submittedName>
        <fullName evidence="3">DNA polymerase subunit beta</fullName>
    </submittedName>
</protein>
<dbReference type="OrthoDB" id="1806944at2"/>
<evidence type="ECO:0000313" key="4">
    <source>
        <dbReference type="Proteomes" id="UP000065807"/>
    </source>
</evidence>
<sequence>MAREHERYASYAAAWKRRIDEREAERRSRYHEALADAHRLAAFLAEQPGVRRVWLFGSVLRPDDFRLDSDLDLAVEGLGASRFFWVASRLQERTEFAVDLVAWEDATEALRAAIRTEGALLHGRAPETEPASPPPQGGDPSRARRTRGGGAHR</sequence>
<evidence type="ECO:0000259" key="2">
    <source>
        <dbReference type="Pfam" id="PF18765"/>
    </source>
</evidence>
<feature type="compositionally biased region" description="Basic residues" evidence="1">
    <location>
        <begin position="143"/>
        <end position="153"/>
    </location>
</feature>
<dbReference type="KEGG" id="lpil:LIP_1489"/>
<accession>A0A0K2SJZ5</accession>
<dbReference type="Gene3D" id="3.30.460.10">
    <property type="entry name" value="Beta Polymerase, domain 2"/>
    <property type="match status" value="1"/>
</dbReference>
<feature type="domain" description="Polymerase beta nucleotidyltransferase" evidence="2">
    <location>
        <begin position="40"/>
        <end position="125"/>
    </location>
</feature>
<reference evidence="4" key="1">
    <citation type="submission" date="2015-07" db="EMBL/GenBank/DDBJ databases">
        <title>Complete genome sequence and phylogenetic analysis of Limnochorda pilosa.</title>
        <authorList>
            <person name="Watanabe M."/>
            <person name="Kojima H."/>
            <person name="Fukui M."/>
        </authorList>
    </citation>
    <scope>NUCLEOTIDE SEQUENCE [LARGE SCALE GENOMIC DNA]</scope>
    <source>
        <strain evidence="4">HC45</strain>
    </source>
</reference>
<evidence type="ECO:0000256" key="1">
    <source>
        <dbReference type="SAM" id="MobiDB-lite"/>
    </source>
</evidence>
<dbReference type="CDD" id="cd05403">
    <property type="entry name" value="NT_KNTase_like"/>
    <property type="match status" value="1"/>
</dbReference>
<dbReference type="InterPro" id="IPR041633">
    <property type="entry name" value="Polbeta"/>
</dbReference>
<dbReference type="InterPro" id="IPR043519">
    <property type="entry name" value="NT_sf"/>
</dbReference>
<organism evidence="3 4">
    <name type="scientific">Limnochorda pilosa</name>
    <dbReference type="NCBI Taxonomy" id="1555112"/>
    <lineage>
        <taxon>Bacteria</taxon>
        <taxon>Bacillati</taxon>
        <taxon>Bacillota</taxon>
        <taxon>Limnochordia</taxon>
        <taxon>Limnochordales</taxon>
        <taxon>Limnochordaceae</taxon>
        <taxon>Limnochorda</taxon>
    </lineage>
</organism>
<feature type="region of interest" description="Disordered" evidence="1">
    <location>
        <begin position="120"/>
        <end position="153"/>
    </location>
</feature>
<dbReference type="EMBL" id="AP014924">
    <property type="protein sequence ID" value="BAS27337.1"/>
    <property type="molecule type" value="Genomic_DNA"/>
</dbReference>
<keyword evidence="4" id="KW-1185">Reference proteome</keyword>
<dbReference type="SUPFAM" id="SSF81301">
    <property type="entry name" value="Nucleotidyltransferase"/>
    <property type="match status" value="1"/>
</dbReference>
<gene>
    <name evidence="3" type="ORF">LIP_1489</name>
</gene>